<dbReference type="Proteomes" id="UP000766246">
    <property type="component" value="Unassembled WGS sequence"/>
</dbReference>
<dbReference type="Pfam" id="PF02311">
    <property type="entry name" value="AraC_binding"/>
    <property type="match status" value="1"/>
</dbReference>
<comment type="caution">
    <text evidence="5">The sequence shown here is derived from an EMBL/GenBank/DDBJ whole genome shotgun (WGS) entry which is preliminary data.</text>
</comment>
<evidence type="ECO:0000313" key="6">
    <source>
        <dbReference type="Proteomes" id="UP000766246"/>
    </source>
</evidence>
<dbReference type="CDD" id="cd06986">
    <property type="entry name" value="cupin_MmsR-like_N"/>
    <property type="match status" value="1"/>
</dbReference>
<evidence type="ECO:0000256" key="2">
    <source>
        <dbReference type="ARBA" id="ARBA00023125"/>
    </source>
</evidence>
<gene>
    <name evidence="5" type="ORF">E7272_12150</name>
</gene>
<keyword evidence="3" id="KW-0804">Transcription</keyword>
<dbReference type="InterPro" id="IPR018062">
    <property type="entry name" value="HTH_AraC-typ_CS"/>
</dbReference>
<sequence length="278" mass="31926">MNVNGVDKVKFVDMTSSNDFYLFEVGWYKCEPSYSYGPIIRTRTIFHYVMSGKGHLILDGKRYDIHANQGFLIPAKSMAFYEADKDDPWSYAWIHVDGPRSTELFASAGITAENPVFTPDGDASEIVVFISDIYDNSDKECYCYSKVYEFFNCLNTKSINKQPEVEIDPRLNYVKSAIRYIQLKYSEPINVEDIARACGLNRSYLTRVFKHATGYTPQLYLATYRIKKASELLCNTSESINNIAIMVGYCDAFTFSKAFKRYKDMSPSEYRKQHGVSQ</sequence>
<dbReference type="SMART" id="SM00342">
    <property type="entry name" value="HTH_ARAC"/>
    <property type="match status" value="1"/>
</dbReference>
<evidence type="ECO:0000256" key="1">
    <source>
        <dbReference type="ARBA" id="ARBA00023015"/>
    </source>
</evidence>
<accession>A0A927UCU9</accession>
<evidence type="ECO:0000259" key="4">
    <source>
        <dbReference type="PROSITE" id="PS01124"/>
    </source>
</evidence>
<proteinExistence type="predicted"/>
<dbReference type="Gene3D" id="1.10.10.60">
    <property type="entry name" value="Homeodomain-like"/>
    <property type="match status" value="2"/>
</dbReference>
<name>A0A927UCU9_9FIRM</name>
<keyword evidence="2" id="KW-0238">DNA-binding</keyword>
<protein>
    <submittedName>
        <fullName evidence="5">AraC family transcriptional regulator</fullName>
    </submittedName>
</protein>
<reference evidence="5" key="1">
    <citation type="submission" date="2019-04" db="EMBL/GenBank/DDBJ databases">
        <title>Evolution of Biomass-Degrading Anaerobic Consortia Revealed by Metagenomics.</title>
        <authorList>
            <person name="Peng X."/>
        </authorList>
    </citation>
    <scope>NUCLEOTIDE SEQUENCE</scope>
    <source>
        <strain evidence="5">SIG311</strain>
    </source>
</reference>
<dbReference type="PROSITE" id="PS00041">
    <property type="entry name" value="HTH_ARAC_FAMILY_1"/>
    <property type="match status" value="1"/>
</dbReference>
<dbReference type="Gene3D" id="2.60.120.10">
    <property type="entry name" value="Jelly Rolls"/>
    <property type="match status" value="1"/>
</dbReference>
<dbReference type="Pfam" id="PF12833">
    <property type="entry name" value="HTH_18"/>
    <property type="match status" value="1"/>
</dbReference>
<dbReference type="InterPro" id="IPR020449">
    <property type="entry name" value="Tscrpt_reg_AraC-type_HTH"/>
</dbReference>
<dbReference type="SUPFAM" id="SSF51215">
    <property type="entry name" value="Regulatory protein AraC"/>
    <property type="match status" value="1"/>
</dbReference>
<dbReference type="PRINTS" id="PR00032">
    <property type="entry name" value="HTHARAC"/>
</dbReference>
<dbReference type="PROSITE" id="PS01124">
    <property type="entry name" value="HTH_ARAC_FAMILY_2"/>
    <property type="match status" value="1"/>
</dbReference>
<dbReference type="InterPro" id="IPR037923">
    <property type="entry name" value="HTH-like"/>
</dbReference>
<dbReference type="InterPro" id="IPR009057">
    <property type="entry name" value="Homeodomain-like_sf"/>
</dbReference>
<keyword evidence="1" id="KW-0805">Transcription regulation</keyword>
<dbReference type="InterPro" id="IPR003313">
    <property type="entry name" value="AraC-bd"/>
</dbReference>
<dbReference type="AlphaFoldDB" id="A0A927UCU9"/>
<dbReference type="InterPro" id="IPR014710">
    <property type="entry name" value="RmlC-like_jellyroll"/>
</dbReference>
<feature type="domain" description="HTH araC/xylS-type" evidence="4">
    <location>
        <begin position="175"/>
        <end position="273"/>
    </location>
</feature>
<dbReference type="PANTHER" id="PTHR43280:SF2">
    <property type="entry name" value="HTH-TYPE TRANSCRIPTIONAL REGULATOR EXSA"/>
    <property type="match status" value="1"/>
</dbReference>
<evidence type="ECO:0000256" key="3">
    <source>
        <dbReference type="ARBA" id="ARBA00023163"/>
    </source>
</evidence>
<dbReference type="GO" id="GO:0043565">
    <property type="term" value="F:sequence-specific DNA binding"/>
    <property type="evidence" value="ECO:0007669"/>
    <property type="project" value="InterPro"/>
</dbReference>
<evidence type="ECO:0000313" key="5">
    <source>
        <dbReference type="EMBL" id="MBE5920578.1"/>
    </source>
</evidence>
<dbReference type="InterPro" id="IPR018060">
    <property type="entry name" value="HTH_AraC"/>
</dbReference>
<dbReference type="GO" id="GO:0003700">
    <property type="term" value="F:DNA-binding transcription factor activity"/>
    <property type="evidence" value="ECO:0007669"/>
    <property type="project" value="InterPro"/>
</dbReference>
<dbReference type="EMBL" id="SVER01000038">
    <property type="protein sequence ID" value="MBE5920578.1"/>
    <property type="molecule type" value="Genomic_DNA"/>
</dbReference>
<organism evidence="5 6">
    <name type="scientific">Pseudobutyrivibrio ruminis</name>
    <dbReference type="NCBI Taxonomy" id="46206"/>
    <lineage>
        <taxon>Bacteria</taxon>
        <taxon>Bacillati</taxon>
        <taxon>Bacillota</taxon>
        <taxon>Clostridia</taxon>
        <taxon>Lachnospirales</taxon>
        <taxon>Lachnospiraceae</taxon>
        <taxon>Pseudobutyrivibrio</taxon>
    </lineage>
</organism>
<dbReference type="PANTHER" id="PTHR43280">
    <property type="entry name" value="ARAC-FAMILY TRANSCRIPTIONAL REGULATOR"/>
    <property type="match status" value="1"/>
</dbReference>
<dbReference type="SUPFAM" id="SSF46689">
    <property type="entry name" value="Homeodomain-like"/>
    <property type="match status" value="2"/>
</dbReference>